<evidence type="ECO:0000313" key="3">
    <source>
        <dbReference type="RefSeq" id="XP_026488575.2"/>
    </source>
</evidence>
<keyword evidence="1" id="KW-0472">Membrane</keyword>
<name>A0A8B8HV83_VANTA</name>
<dbReference type="OMA" id="IMCDSII"/>
<protein>
    <submittedName>
        <fullName evidence="3">Uncharacterized protein LOC113395223</fullName>
    </submittedName>
</protein>
<proteinExistence type="predicted"/>
<reference evidence="3" key="1">
    <citation type="submission" date="2025-08" db="UniProtKB">
        <authorList>
            <consortium name="RefSeq"/>
        </authorList>
    </citation>
    <scope>IDENTIFICATION</scope>
    <source>
        <tissue evidence="3">Whole body</tissue>
    </source>
</reference>
<dbReference type="AlphaFoldDB" id="A0A8B8HV83"/>
<accession>A0A8B8HV83</accession>
<sequence length="422" mass="49013">MDLKAEKFVDELLSDEAHQRPSDDVNVEDLEMKLPEWFDEEKFNQGRRFYSDFCFMFTATMLLGLVAVLAIPSILNVLIGTRRSNSVYTSYKRYLSTFMHTMSWFKNELKPGSESWRSLYTVRSRHLQASRASELKGNGIVSQRDVALTLFGFIGFSFLKPEKFAITQLQKGDWEAYNFTWRTIGYMIGLEDRYNICRESFEETRQICQVILKRVFTPCLENVPEYFEHVANVMAQGTSTALSAIEPTSMLFATKYIADVPGYVYTENDRMKLQESIKKHLKGRSTDTGVDAVDLLEKCAVDGLSKRTSNLLYFHDFDTVETSPAYRALTLVAKYKLALNVVIVALYSTYIGRMFFNFYFEIAMFFCKYFPYVAMRKFGFKNAFINIFKEDPVDDTIPKPNSEYYKPKPPESWSKVLLDFIW</sequence>
<gene>
    <name evidence="3" type="primary">LOC113395223</name>
</gene>
<keyword evidence="2" id="KW-1185">Reference proteome</keyword>
<feature type="transmembrane region" description="Helical" evidence="1">
    <location>
        <begin position="337"/>
        <end position="360"/>
    </location>
</feature>
<dbReference type="PANTHER" id="PTHR37159:SF1">
    <property type="entry name" value="GH11867P"/>
    <property type="match status" value="1"/>
</dbReference>
<feature type="transmembrane region" description="Helical" evidence="1">
    <location>
        <begin position="55"/>
        <end position="79"/>
    </location>
</feature>
<dbReference type="RefSeq" id="XP_026488575.2">
    <property type="nucleotide sequence ID" value="XM_026632790.2"/>
</dbReference>
<keyword evidence="1" id="KW-0812">Transmembrane</keyword>
<dbReference type="Proteomes" id="UP001652626">
    <property type="component" value="Chromosome 21"/>
</dbReference>
<organism evidence="2 3">
    <name type="scientific">Vanessa tameamea</name>
    <name type="common">Kamehameha butterfly</name>
    <dbReference type="NCBI Taxonomy" id="334116"/>
    <lineage>
        <taxon>Eukaryota</taxon>
        <taxon>Metazoa</taxon>
        <taxon>Ecdysozoa</taxon>
        <taxon>Arthropoda</taxon>
        <taxon>Hexapoda</taxon>
        <taxon>Insecta</taxon>
        <taxon>Pterygota</taxon>
        <taxon>Neoptera</taxon>
        <taxon>Endopterygota</taxon>
        <taxon>Lepidoptera</taxon>
        <taxon>Glossata</taxon>
        <taxon>Ditrysia</taxon>
        <taxon>Papilionoidea</taxon>
        <taxon>Nymphalidae</taxon>
        <taxon>Nymphalinae</taxon>
        <taxon>Vanessa</taxon>
    </lineage>
</organism>
<evidence type="ECO:0000313" key="2">
    <source>
        <dbReference type="Proteomes" id="UP001652626"/>
    </source>
</evidence>
<keyword evidence="1" id="KW-1133">Transmembrane helix</keyword>
<dbReference type="GeneID" id="113395223"/>
<dbReference type="OrthoDB" id="6361347at2759"/>
<dbReference type="PANTHER" id="PTHR37159">
    <property type="entry name" value="GH11867P"/>
    <property type="match status" value="1"/>
</dbReference>
<evidence type="ECO:0000256" key="1">
    <source>
        <dbReference type="SAM" id="Phobius"/>
    </source>
</evidence>